<dbReference type="GO" id="GO:0006146">
    <property type="term" value="P:adenine catabolic process"/>
    <property type="evidence" value="ECO:0007669"/>
    <property type="project" value="InterPro"/>
</dbReference>
<gene>
    <name evidence="6" type="primary">ade</name>
    <name evidence="7" type="ORF">GA838_01435</name>
</gene>
<evidence type="ECO:0000313" key="7">
    <source>
        <dbReference type="EMBL" id="MDV7714446.1"/>
    </source>
</evidence>
<accession>A0A483BCN5</accession>
<name>A0A483BCN5_OENOE</name>
<dbReference type="PANTHER" id="PTHR11113">
    <property type="entry name" value="N-ACETYLGLUCOSAMINE-6-PHOSPHATE DEACETYLASE"/>
    <property type="match status" value="1"/>
</dbReference>
<dbReference type="InterPro" id="IPR006680">
    <property type="entry name" value="Amidohydro-rel"/>
</dbReference>
<comment type="caution">
    <text evidence="7">The sequence shown here is derived from an EMBL/GenBank/DDBJ whole genome shotgun (WGS) entry which is preliminary data.</text>
</comment>
<dbReference type="Gene3D" id="3.20.20.140">
    <property type="entry name" value="Metal-dependent hydrolases"/>
    <property type="match status" value="1"/>
</dbReference>
<dbReference type="InterPro" id="IPR032466">
    <property type="entry name" value="Metal_Hydrolase"/>
</dbReference>
<dbReference type="Pfam" id="PF13382">
    <property type="entry name" value="Adenine_deam_C"/>
    <property type="match status" value="1"/>
</dbReference>
<dbReference type="InterPro" id="IPR006679">
    <property type="entry name" value="Adenine_deam"/>
</dbReference>
<evidence type="ECO:0000256" key="2">
    <source>
        <dbReference type="ARBA" id="ARBA00012782"/>
    </source>
</evidence>
<comment type="cofactor">
    <cofactor evidence="6">
        <name>Mn(2+)</name>
        <dbReference type="ChEBI" id="CHEBI:29035"/>
    </cofactor>
</comment>
<dbReference type="RefSeq" id="WP_186432768.1">
    <property type="nucleotide sequence ID" value="NZ_ULFV01000028.1"/>
</dbReference>
<dbReference type="PANTHER" id="PTHR11113:SF2">
    <property type="entry name" value="ADENINE DEAMINASE"/>
    <property type="match status" value="1"/>
</dbReference>
<keyword evidence="4 6" id="KW-0464">Manganese</keyword>
<dbReference type="EC" id="3.5.4.2" evidence="2 6"/>
<dbReference type="EMBL" id="WERV01000001">
    <property type="protein sequence ID" value="MDV7714446.1"/>
    <property type="molecule type" value="Genomic_DNA"/>
</dbReference>
<dbReference type="Proteomes" id="UP001281024">
    <property type="component" value="Unassembled WGS sequence"/>
</dbReference>
<dbReference type="InterPro" id="IPR026912">
    <property type="entry name" value="Adenine_deam_C"/>
</dbReference>
<dbReference type="Pfam" id="PF01979">
    <property type="entry name" value="Amidohydro_1"/>
    <property type="match status" value="1"/>
</dbReference>
<sequence length="567" mass="62719">MIKADLKIINGQIYNTFTRQFAAKEVAIVDGKFFQIADKLSDDFEFKDILDLKGSYVIPGLIDSHMHIESSMATPTNFSETAIRFGTTTVIADAHEIANTSGIKGLKRFMDQPSLIDTFFAIPSSVPSTNPELETTGGIIGLEEVKELLVDPRIICLGEAMNFKGITSEPNSLIRKIIALCQKKRPRMPLEGHVPNISKEDLAKFIFAGILSDHTQQTPSLIKEKIENGMFIQLQKKSLNKENIETIVKNHFYDYSALVTDDTMADDLINGHLNSIIKLAVKYGLPLEWAIYMTTYTPAQHMHFQDRGVIAPGKIADFVVLNNLDGFSIKNVYKRGVPIDKLSIDDEKPFASEEYHSIHVPDRSAKDFTLRVSKDLKKITANVIEIAAKGTFTKAVKKELLVKDGIVDWQKADLALLAVQERYGKTGQLTLALVSNSINKSGAIATTWAHDHHNLMVLGTNPDSMVIAYDKVASQQGGYLVVKDKEIVANVQLPIAGIISDEPIDIIGHKLKKVRLAMKDLGYVNTNEIMSLSTLSLLVSPSIKVSDKGIFDVKTQTKIPLLLAGEE</sequence>
<evidence type="ECO:0000256" key="3">
    <source>
        <dbReference type="ARBA" id="ARBA00022801"/>
    </source>
</evidence>
<keyword evidence="3 6" id="KW-0378">Hydrolase</keyword>
<evidence type="ECO:0000256" key="1">
    <source>
        <dbReference type="ARBA" id="ARBA00006773"/>
    </source>
</evidence>
<proteinExistence type="inferred from homology"/>
<dbReference type="SUPFAM" id="SSF51338">
    <property type="entry name" value="Composite domain of metallo-dependent hydrolases"/>
    <property type="match status" value="1"/>
</dbReference>
<evidence type="ECO:0000256" key="4">
    <source>
        <dbReference type="ARBA" id="ARBA00023211"/>
    </source>
</evidence>
<evidence type="ECO:0000313" key="8">
    <source>
        <dbReference type="Proteomes" id="UP001281024"/>
    </source>
</evidence>
<comment type="catalytic activity">
    <reaction evidence="5 6">
        <text>adenine + H2O + H(+) = hypoxanthine + NH4(+)</text>
        <dbReference type="Rhea" id="RHEA:23688"/>
        <dbReference type="ChEBI" id="CHEBI:15377"/>
        <dbReference type="ChEBI" id="CHEBI:15378"/>
        <dbReference type="ChEBI" id="CHEBI:16708"/>
        <dbReference type="ChEBI" id="CHEBI:17368"/>
        <dbReference type="ChEBI" id="CHEBI:28938"/>
        <dbReference type="EC" id="3.5.4.2"/>
    </reaction>
</comment>
<dbReference type="InterPro" id="IPR011059">
    <property type="entry name" value="Metal-dep_hydrolase_composite"/>
</dbReference>
<evidence type="ECO:0000256" key="6">
    <source>
        <dbReference type="HAMAP-Rule" id="MF_01518"/>
    </source>
</evidence>
<reference evidence="7" key="1">
    <citation type="submission" date="2019-10" db="EMBL/GenBank/DDBJ databases">
        <title>Malate fermentation in French cider.</title>
        <authorList>
            <person name="Cousin F.J."/>
            <person name="Medina Fernandez S."/>
            <person name="Misery B."/>
            <person name="Laplace J.-M."/>
            <person name="Cretenet M."/>
        </authorList>
    </citation>
    <scope>NUCLEOTIDE SEQUENCE</scope>
    <source>
        <strain evidence="7">UCMA15129</strain>
    </source>
</reference>
<dbReference type="SUPFAM" id="SSF51556">
    <property type="entry name" value="Metallo-dependent hydrolases"/>
    <property type="match status" value="1"/>
</dbReference>
<dbReference type="Gene3D" id="2.30.40.10">
    <property type="entry name" value="Urease, subunit C, domain 1"/>
    <property type="match status" value="1"/>
</dbReference>
<protein>
    <recommendedName>
        <fullName evidence="2 6">Adenine deaminase</fullName>
        <shortName evidence="6">Adenase</shortName>
        <shortName evidence="6">Adenine aminase</shortName>
        <ecNumber evidence="2 6">3.5.4.2</ecNumber>
    </recommendedName>
</protein>
<dbReference type="HAMAP" id="MF_01518">
    <property type="entry name" value="Adenine_deamin"/>
    <property type="match status" value="1"/>
</dbReference>
<dbReference type="GO" id="GO:0000034">
    <property type="term" value="F:adenine deaminase activity"/>
    <property type="evidence" value="ECO:0007669"/>
    <property type="project" value="UniProtKB-UniRule"/>
</dbReference>
<evidence type="ECO:0000256" key="5">
    <source>
        <dbReference type="ARBA" id="ARBA00047720"/>
    </source>
</evidence>
<comment type="similarity">
    <text evidence="1 6">Belongs to the metallo-dependent hydrolases superfamily. Adenine deaminase family.</text>
</comment>
<dbReference type="AlphaFoldDB" id="A0A483BCN5"/>
<organism evidence="7 8">
    <name type="scientific">Oenococcus oeni</name>
    <name type="common">Leuconostoc oenos</name>
    <dbReference type="NCBI Taxonomy" id="1247"/>
    <lineage>
        <taxon>Bacteria</taxon>
        <taxon>Bacillati</taxon>
        <taxon>Bacillota</taxon>
        <taxon>Bacilli</taxon>
        <taxon>Lactobacillales</taxon>
        <taxon>Lactobacillaceae</taxon>
        <taxon>Oenococcus</taxon>
    </lineage>
</organism>